<dbReference type="InterPro" id="IPR047087">
    <property type="entry name" value="KU70_core_dom"/>
</dbReference>
<evidence type="ECO:0000256" key="8">
    <source>
        <dbReference type="ARBA" id="ARBA00023125"/>
    </source>
</evidence>
<dbReference type="GO" id="GO:0043564">
    <property type="term" value="C:Ku70:Ku80 complex"/>
    <property type="evidence" value="ECO:0007669"/>
    <property type="project" value="InterPro"/>
</dbReference>
<dbReference type="CDD" id="cd00788">
    <property type="entry name" value="KU70"/>
    <property type="match status" value="1"/>
</dbReference>
<comment type="similarity">
    <text evidence="2">Belongs to the ku70 family.</text>
</comment>
<keyword evidence="11" id="KW-0539">Nucleus</keyword>
<dbReference type="GO" id="GO:0003678">
    <property type="term" value="F:DNA helicase activity"/>
    <property type="evidence" value="ECO:0007669"/>
    <property type="project" value="InterPro"/>
</dbReference>
<keyword evidence="7" id="KW-0067">ATP-binding</keyword>
<evidence type="ECO:0000256" key="1">
    <source>
        <dbReference type="ARBA" id="ARBA00004123"/>
    </source>
</evidence>
<evidence type="ECO:0000313" key="15">
    <source>
        <dbReference type="EMBL" id="QDO16387.1"/>
    </source>
</evidence>
<feature type="region of interest" description="Disordered" evidence="13">
    <location>
        <begin position="554"/>
        <end position="586"/>
    </location>
</feature>
<evidence type="ECO:0000256" key="5">
    <source>
        <dbReference type="ARBA" id="ARBA00022801"/>
    </source>
</evidence>
<dbReference type="GO" id="GO:0003690">
    <property type="term" value="F:double-stranded DNA binding"/>
    <property type="evidence" value="ECO:0007669"/>
    <property type="project" value="TreeGrafter"/>
</dbReference>
<dbReference type="NCBIfam" id="TIGR00578">
    <property type="entry name" value="ku70"/>
    <property type="match status" value="1"/>
</dbReference>
<dbReference type="GO" id="GO:0042162">
    <property type="term" value="F:telomeric DNA binding"/>
    <property type="evidence" value="ECO:0007669"/>
    <property type="project" value="InterPro"/>
</dbReference>
<sequence length="633" mass="69540">MADFDPTDYDGGGAGDPLLSGLDGEGLEEEEDGGTPAEQKELRDAILFVVDCAFAGALTPLQPGGRSLVTEALSAAVHVLKTKVVTSPDDRVGVALYGVREKLNPNSFEGIRVIQELERPSAQRIKALELEVARPAAQFEERYGFNRRVPLSDVFWTCTTIFNLSANPKQFQPRVFLFTSNDSPCDTQAEQDAAETRAQDLMDLGAEVEFFPLAPAGRAFSMERFWGRVLPVDATDYVSTTAVRIEELERRIRMRVHRKRTLQRLPLHVCPGVEISVSIFVTILEARVPYPVYLLNENNKPLKSETRNICEQTGGILHPKDDVETFVELAGQRVYMTREEMQETKRFSEPGLELLGFKSASRLKPHHRIFHSYFVYPNERGVTGSSALCGALITNLLERKLMALARWTPRRNSESVLVALLPQDEGQDQGGGEQLRPPGFHMVRLPWGEELRELDFPLPEGLRLPPGLTEAARAVVGSMRLDAFRPGCAENPVLQKHYAAVQALALGEDAPEDTIDVLQPDQSALNDKAPVLQAWRDAIEVGTTAVGTALAPAVAPGKRAAPAAEDDGMGKAARPRREAPPAAPTTVEAMREMVRTGEVDRLTVSALKDWLKSQGIAASGKKADLVERVRACA</sequence>
<dbReference type="Gene3D" id="4.10.970.10">
    <property type="entry name" value="Ku70, bridge and pillars"/>
    <property type="match status" value="1"/>
</dbReference>
<dbReference type="FunFam" id="2.40.290.10:FF:000001">
    <property type="entry name" value="X-ray repair cross complementing 6"/>
    <property type="match status" value="1"/>
</dbReference>
<dbReference type="PANTHER" id="PTHR12604">
    <property type="entry name" value="KU AUTOANTIGEN DNA HELICASE"/>
    <property type="match status" value="1"/>
</dbReference>
<dbReference type="SUPFAM" id="SSF68906">
    <property type="entry name" value="SAP domain"/>
    <property type="match status" value="1"/>
</dbReference>
<dbReference type="InterPro" id="IPR005161">
    <property type="entry name" value="Ku_N"/>
</dbReference>
<feature type="region of interest" description="Disordered" evidence="13">
    <location>
        <begin position="1"/>
        <end position="38"/>
    </location>
</feature>
<dbReference type="GO" id="GO:0006310">
    <property type="term" value="P:DNA recombination"/>
    <property type="evidence" value="ECO:0007669"/>
    <property type="project" value="UniProtKB-KW"/>
</dbReference>
<dbReference type="SUPFAM" id="SSF53300">
    <property type="entry name" value="vWA-like"/>
    <property type="match status" value="1"/>
</dbReference>
<evidence type="ECO:0000259" key="14">
    <source>
        <dbReference type="PROSITE" id="PS50800"/>
    </source>
</evidence>
<dbReference type="GO" id="GO:0016787">
    <property type="term" value="F:hydrolase activity"/>
    <property type="evidence" value="ECO:0007669"/>
    <property type="project" value="UniProtKB-KW"/>
</dbReference>
<name>A0A516AGG1_LINPO</name>
<dbReference type="Gene3D" id="1.10.1600.10">
    <property type="match status" value="1"/>
</dbReference>
<keyword evidence="9" id="KW-0233">DNA recombination</keyword>
<comment type="subcellular location">
    <subcellularLocation>
        <location evidence="1">Nucleus</location>
    </subcellularLocation>
</comment>
<dbReference type="InterPro" id="IPR027388">
    <property type="entry name" value="Ku70_bridge/pillars_dom_sf"/>
</dbReference>
<evidence type="ECO:0000256" key="11">
    <source>
        <dbReference type="ARBA" id="ARBA00023242"/>
    </source>
</evidence>
<dbReference type="Pfam" id="PF03731">
    <property type="entry name" value="Ku_N"/>
    <property type="match status" value="1"/>
</dbReference>
<dbReference type="Gene3D" id="2.40.290.10">
    <property type="match status" value="1"/>
</dbReference>
<dbReference type="InterPro" id="IPR036465">
    <property type="entry name" value="vWFA_dom_sf"/>
</dbReference>
<keyword evidence="3" id="KW-0547">Nucleotide-binding</keyword>
<dbReference type="EMBL" id="MN125920">
    <property type="protein sequence ID" value="QDO16387.1"/>
    <property type="molecule type" value="mRNA"/>
</dbReference>
<dbReference type="GO" id="GO:0000723">
    <property type="term" value="P:telomere maintenance"/>
    <property type="evidence" value="ECO:0007669"/>
    <property type="project" value="InterPro"/>
</dbReference>
<feature type="active site" description="Schiff-base intermediate with DNA; for 5'-deoxyribose-5-phosphate lyase activity" evidence="12">
    <location>
        <position position="40"/>
    </location>
</feature>
<protein>
    <submittedName>
        <fullName evidence="15">ATP-dependent DNA helicase 2 subunit KU70</fullName>
    </submittedName>
</protein>
<dbReference type="InterPro" id="IPR006164">
    <property type="entry name" value="DNA_bd_Ku70/Ku80"/>
</dbReference>
<dbReference type="PROSITE" id="PS50800">
    <property type="entry name" value="SAP"/>
    <property type="match status" value="1"/>
</dbReference>
<dbReference type="SUPFAM" id="SSF100939">
    <property type="entry name" value="SPOC domain-like"/>
    <property type="match status" value="1"/>
</dbReference>
<evidence type="ECO:0000256" key="12">
    <source>
        <dbReference type="PIRSR" id="PIRSR003033-1"/>
    </source>
</evidence>
<dbReference type="AlphaFoldDB" id="A0A516AGG1"/>
<evidence type="ECO:0000256" key="4">
    <source>
        <dbReference type="ARBA" id="ARBA00022763"/>
    </source>
</evidence>
<dbReference type="InterPro" id="IPR005160">
    <property type="entry name" value="Ku_C"/>
</dbReference>
<dbReference type="GO" id="GO:0005524">
    <property type="term" value="F:ATP binding"/>
    <property type="evidence" value="ECO:0007669"/>
    <property type="project" value="UniProtKB-KW"/>
</dbReference>
<dbReference type="GO" id="GO:0006303">
    <property type="term" value="P:double-strand break repair via nonhomologous end joining"/>
    <property type="evidence" value="ECO:0007669"/>
    <property type="project" value="InterPro"/>
</dbReference>
<evidence type="ECO:0000256" key="6">
    <source>
        <dbReference type="ARBA" id="ARBA00022806"/>
    </source>
</evidence>
<dbReference type="InterPro" id="IPR036361">
    <property type="entry name" value="SAP_dom_sf"/>
</dbReference>
<dbReference type="Pfam" id="PF02037">
    <property type="entry name" value="SAP"/>
    <property type="match status" value="1"/>
</dbReference>
<dbReference type="Gene3D" id="1.10.720.30">
    <property type="entry name" value="SAP domain"/>
    <property type="match status" value="1"/>
</dbReference>
<dbReference type="Pfam" id="PF02735">
    <property type="entry name" value="Ku"/>
    <property type="match status" value="1"/>
</dbReference>
<keyword evidence="6 15" id="KW-0347">Helicase</keyword>
<evidence type="ECO:0000256" key="13">
    <source>
        <dbReference type="SAM" id="MobiDB-lite"/>
    </source>
</evidence>
<dbReference type="SMART" id="SM00513">
    <property type="entry name" value="SAP"/>
    <property type="match status" value="1"/>
</dbReference>
<dbReference type="PIRSF" id="PIRSF003033">
    <property type="entry name" value="Ku70"/>
    <property type="match status" value="1"/>
</dbReference>
<feature type="domain" description="SAP" evidence="14">
    <location>
        <begin position="599"/>
        <end position="633"/>
    </location>
</feature>
<organism evidence="15">
    <name type="scientific">Lingulaulax polyedra</name>
    <name type="common">Dinoflagellate</name>
    <name type="synonym">Lingulodinium polyedra</name>
    <dbReference type="NCBI Taxonomy" id="160621"/>
    <lineage>
        <taxon>Eukaryota</taxon>
        <taxon>Sar</taxon>
        <taxon>Alveolata</taxon>
        <taxon>Dinophyceae</taxon>
        <taxon>Gonyaulacales</taxon>
        <taxon>Lingulodiniaceae</taxon>
        <taxon>Lingulaulax</taxon>
    </lineage>
</organism>
<reference evidence="15" key="1">
    <citation type="journal article" date="2019" name="Microorganisms">
        <title>DNA Damage Response Pathways in Dinoflagellates.</title>
        <authorList>
            <person name="Li C."/>
            <person name="Wong J."/>
        </authorList>
    </citation>
    <scope>NUCLEOTIDE SEQUENCE</scope>
</reference>
<dbReference type="GO" id="GO:0003684">
    <property type="term" value="F:damaged DNA binding"/>
    <property type="evidence" value="ECO:0007669"/>
    <property type="project" value="InterPro"/>
</dbReference>
<dbReference type="InterPro" id="IPR006165">
    <property type="entry name" value="Ku70"/>
</dbReference>
<evidence type="ECO:0000256" key="10">
    <source>
        <dbReference type="ARBA" id="ARBA00023204"/>
    </source>
</evidence>
<evidence type="ECO:0000256" key="2">
    <source>
        <dbReference type="ARBA" id="ARBA00005240"/>
    </source>
</evidence>
<proteinExistence type="evidence at transcript level"/>
<dbReference type="Pfam" id="PF03730">
    <property type="entry name" value="Ku_C"/>
    <property type="match status" value="1"/>
</dbReference>
<dbReference type="SMART" id="SM00559">
    <property type="entry name" value="Ku78"/>
    <property type="match status" value="1"/>
</dbReference>
<evidence type="ECO:0000256" key="7">
    <source>
        <dbReference type="ARBA" id="ARBA00022840"/>
    </source>
</evidence>
<keyword evidence="5" id="KW-0378">Hydrolase</keyword>
<dbReference type="InterPro" id="IPR016194">
    <property type="entry name" value="SPOC-like_C_dom_sf"/>
</dbReference>
<dbReference type="PANTHER" id="PTHR12604:SF2">
    <property type="entry name" value="X-RAY REPAIR CROSS-COMPLEMENTING PROTEIN 6"/>
    <property type="match status" value="1"/>
</dbReference>
<keyword evidence="8" id="KW-0238">DNA-binding</keyword>
<keyword evidence="4" id="KW-0227">DNA damage</keyword>
<feature type="compositionally biased region" description="Low complexity" evidence="13">
    <location>
        <begin position="554"/>
        <end position="563"/>
    </location>
</feature>
<dbReference type="InterPro" id="IPR003034">
    <property type="entry name" value="SAP_dom"/>
</dbReference>
<evidence type="ECO:0000256" key="9">
    <source>
        <dbReference type="ARBA" id="ARBA00023172"/>
    </source>
</evidence>
<accession>A0A516AGG1</accession>
<dbReference type="Gene3D" id="3.40.50.410">
    <property type="entry name" value="von Willebrand factor, type A domain"/>
    <property type="match status" value="1"/>
</dbReference>
<evidence type="ECO:0000256" key="3">
    <source>
        <dbReference type="ARBA" id="ARBA00022741"/>
    </source>
</evidence>
<keyword evidence="10" id="KW-0234">DNA repair</keyword>